<feature type="compositionally biased region" description="Basic and acidic residues" evidence="6">
    <location>
        <begin position="669"/>
        <end position="728"/>
    </location>
</feature>
<feature type="compositionally biased region" description="Basic residues" evidence="6">
    <location>
        <begin position="135"/>
        <end position="148"/>
    </location>
</feature>
<dbReference type="SMART" id="SM00109">
    <property type="entry name" value="C1"/>
    <property type="match status" value="1"/>
</dbReference>
<feature type="region of interest" description="Disordered" evidence="6">
    <location>
        <begin position="135"/>
        <end position="185"/>
    </location>
</feature>
<dbReference type="InterPro" id="IPR002219">
    <property type="entry name" value="PKC_DAG/PE"/>
</dbReference>
<dbReference type="PANTHER" id="PTHR23176:SF128">
    <property type="entry name" value="RHO GTPASE-ACTIVATING PROTEIN RGD1"/>
    <property type="match status" value="1"/>
</dbReference>
<feature type="compositionally biased region" description="Basic and acidic residues" evidence="6">
    <location>
        <begin position="1108"/>
        <end position="1126"/>
    </location>
</feature>
<keyword evidence="5" id="KW-0175">Coiled coil</keyword>
<dbReference type="PROSITE" id="PS50023">
    <property type="entry name" value="LIM_DOMAIN_2"/>
    <property type="match status" value="1"/>
</dbReference>
<feature type="compositionally biased region" description="Low complexity" evidence="6">
    <location>
        <begin position="444"/>
        <end position="459"/>
    </location>
</feature>
<dbReference type="SUPFAM" id="SSF57889">
    <property type="entry name" value="Cysteine-rich domain"/>
    <property type="match status" value="1"/>
</dbReference>
<feature type="compositionally biased region" description="Low complexity" evidence="6">
    <location>
        <begin position="788"/>
        <end position="802"/>
    </location>
</feature>
<dbReference type="CDD" id="cd09395">
    <property type="entry name" value="LIM2_Rga"/>
    <property type="match status" value="1"/>
</dbReference>
<evidence type="ECO:0000313" key="10">
    <source>
        <dbReference type="EMBL" id="CAE6431761.1"/>
    </source>
</evidence>
<dbReference type="Gene3D" id="3.30.60.20">
    <property type="match status" value="1"/>
</dbReference>
<dbReference type="GO" id="GO:0007165">
    <property type="term" value="P:signal transduction"/>
    <property type="evidence" value="ECO:0007669"/>
    <property type="project" value="InterPro"/>
</dbReference>
<name>A0A8H2XNX7_9AGAM</name>
<keyword evidence="3 4" id="KW-0862">Zinc</keyword>
<feature type="compositionally biased region" description="Polar residues" evidence="6">
    <location>
        <begin position="392"/>
        <end position="414"/>
    </location>
</feature>
<gene>
    <name evidence="10" type="ORF">RDB_LOCUS107825</name>
</gene>
<comment type="caution">
    <text evidence="10">The sequence shown here is derived from an EMBL/GenBank/DDBJ whole genome shotgun (WGS) entry which is preliminary data.</text>
</comment>
<feature type="domain" description="Rho-GAP" evidence="9">
    <location>
        <begin position="1240"/>
        <end position="1435"/>
    </location>
</feature>
<dbReference type="CDD" id="cd00159">
    <property type="entry name" value="RhoGAP"/>
    <property type="match status" value="1"/>
</dbReference>
<evidence type="ECO:0000256" key="6">
    <source>
        <dbReference type="SAM" id="MobiDB-lite"/>
    </source>
</evidence>
<feature type="compositionally biased region" description="Polar residues" evidence="6">
    <location>
        <begin position="1149"/>
        <end position="1161"/>
    </location>
</feature>
<feature type="compositionally biased region" description="Polar residues" evidence="6">
    <location>
        <begin position="370"/>
        <end position="379"/>
    </location>
</feature>
<protein>
    <recommendedName>
        <fullName evidence="12">RhoGAP-domain-containing protein</fullName>
    </recommendedName>
</protein>
<evidence type="ECO:0000256" key="3">
    <source>
        <dbReference type="ARBA" id="ARBA00022833"/>
    </source>
</evidence>
<feature type="compositionally biased region" description="Low complexity" evidence="6">
    <location>
        <begin position="263"/>
        <end position="272"/>
    </location>
</feature>
<evidence type="ECO:0000313" key="11">
    <source>
        <dbReference type="Proteomes" id="UP000663846"/>
    </source>
</evidence>
<dbReference type="InterPro" id="IPR046349">
    <property type="entry name" value="C1-like_sf"/>
</dbReference>
<feature type="coiled-coil region" evidence="5">
    <location>
        <begin position="876"/>
        <end position="948"/>
    </location>
</feature>
<dbReference type="GO" id="GO:0005737">
    <property type="term" value="C:cytoplasm"/>
    <property type="evidence" value="ECO:0007669"/>
    <property type="project" value="TreeGrafter"/>
</dbReference>
<keyword evidence="2 4" id="KW-0479">Metal-binding</keyword>
<organism evidence="10 11">
    <name type="scientific">Rhizoctonia solani</name>
    <dbReference type="NCBI Taxonomy" id="456999"/>
    <lineage>
        <taxon>Eukaryota</taxon>
        <taxon>Fungi</taxon>
        <taxon>Dikarya</taxon>
        <taxon>Basidiomycota</taxon>
        <taxon>Agaricomycotina</taxon>
        <taxon>Agaricomycetes</taxon>
        <taxon>Cantharellales</taxon>
        <taxon>Ceratobasidiaceae</taxon>
        <taxon>Rhizoctonia</taxon>
    </lineage>
</organism>
<feature type="domain" description="LIM zinc-binding" evidence="7">
    <location>
        <begin position="15"/>
        <end position="80"/>
    </location>
</feature>
<dbReference type="GO" id="GO:0005096">
    <property type="term" value="F:GTPase activator activity"/>
    <property type="evidence" value="ECO:0007669"/>
    <property type="project" value="UniProtKB-KW"/>
</dbReference>
<feature type="compositionally biased region" description="Low complexity" evidence="6">
    <location>
        <begin position="1045"/>
        <end position="1056"/>
    </location>
</feature>
<evidence type="ECO:0000256" key="5">
    <source>
        <dbReference type="SAM" id="Coils"/>
    </source>
</evidence>
<dbReference type="SUPFAM" id="SSF48350">
    <property type="entry name" value="GTPase activation domain, GAP"/>
    <property type="match status" value="1"/>
</dbReference>
<feature type="compositionally biased region" description="Basic and acidic residues" evidence="6">
    <location>
        <begin position="289"/>
        <end position="321"/>
    </location>
</feature>
<dbReference type="FunFam" id="2.10.110.10:FF:000160">
    <property type="entry name" value="Signal transducer, putative"/>
    <property type="match status" value="1"/>
</dbReference>
<evidence type="ECO:0008006" key="12">
    <source>
        <dbReference type="Google" id="ProtNLM"/>
    </source>
</evidence>
<feature type="compositionally biased region" description="Low complexity" evidence="6">
    <location>
        <begin position="470"/>
        <end position="490"/>
    </location>
</feature>
<dbReference type="InterPro" id="IPR008936">
    <property type="entry name" value="Rho_GTPase_activation_prot"/>
</dbReference>
<dbReference type="PROSITE" id="PS00479">
    <property type="entry name" value="ZF_DAG_PE_1"/>
    <property type="match status" value="1"/>
</dbReference>
<dbReference type="EMBL" id="CAJMWS010000327">
    <property type="protein sequence ID" value="CAE6431761.1"/>
    <property type="molecule type" value="Genomic_DNA"/>
</dbReference>
<reference evidence="10" key="1">
    <citation type="submission" date="2021-01" db="EMBL/GenBank/DDBJ databases">
        <authorList>
            <person name="Kaushik A."/>
        </authorList>
    </citation>
    <scope>NUCLEOTIDE SEQUENCE</scope>
    <source>
        <strain evidence="10">AG1-1C</strain>
    </source>
</reference>
<dbReference type="InterPro" id="IPR050729">
    <property type="entry name" value="Rho-GAP"/>
</dbReference>
<evidence type="ECO:0000259" key="7">
    <source>
        <dbReference type="PROSITE" id="PS50023"/>
    </source>
</evidence>
<feature type="region of interest" description="Disordered" evidence="6">
    <location>
        <begin position="204"/>
        <end position="321"/>
    </location>
</feature>
<feature type="compositionally biased region" description="Polar residues" evidence="6">
    <location>
        <begin position="1057"/>
        <end position="1066"/>
    </location>
</feature>
<dbReference type="Proteomes" id="UP000663846">
    <property type="component" value="Unassembled WGS sequence"/>
</dbReference>
<feature type="region of interest" description="Disordered" evidence="6">
    <location>
        <begin position="361"/>
        <end position="589"/>
    </location>
</feature>
<dbReference type="Pfam" id="PF00412">
    <property type="entry name" value="LIM"/>
    <property type="match status" value="2"/>
</dbReference>
<dbReference type="PROSITE" id="PS50238">
    <property type="entry name" value="RHOGAP"/>
    <property type="match status" value="1"/>
</dbReference>
<dbReference type="SMART" id="SM00132">
    <property type="entry name" value="LIM"/>
    <property type="match status" value="2"/>
</dbReference>
<feature type="region of interest" description="Disordered" evidence="6">
    <location>
        <begin position="649"/>
        <end position="813"/>
    </location>
</feature>
<feature type="domain" description="Phorbol-ester/DAG-type" evidence="8">
    <location>
        <begin position="1169"/>
        <end position="1216"/>
    </location>
</feature>
<dbReference type="InterPro" id="IPR000198">
    <property type="entry name" value="RhoGAP_dom"/>
</dbReference>
<feature type="compositionally biased region" description="Polar residues" evidence="6">
    <location>
        <begin position="1084"/>
        <end position="1106"/>
    </location>
</feature>
<evidence type="ECO:0000259" key="9">
    <source>
        <dbReference type="PROSITE" id="PS50238"/>
    </source>
</evidence>
<sequence length="1440" mass="155592">MSGANSTTTMQEAEPACGGCGRTLESASGGVVVAFGNALWHVECFRCAKCQNTVSADTNLLLLADGSPVCQACSYSCHVCHNPILDEAIMTGDDSYHASCFKCRTCSRRIEELVFAKTSQGIYCMACHNDRVARSRRHADKKRSRTKSRKEDSAPQSRATDFMPSPAPHSLAAPHDLGKRRKSYDDGVRPLSAMFAPVPPRSFAAQQAIPPGSSVSTPGGLSPSLEVPHLSADKRGSIRPRGNSTGAETGRLSPYSTEGLGTSSRAPSPSSSIRDEYLRGRNINGADSTRGRDNSQTRDRSTQRRDTSSVRSHRPYEEHGEITMMLEEPTFVLEPNLTVRGSHPEEAVDDEEFDGMGIQGRGVIDERSRSPSFINSPTASMRGPSPAPIITKSASQGVSTSTAKSPAISKSASQGAPAGPGWKSNGGYGSSTTTPNGAFAPSGYIPSPSASSYTASPITFAPPGNNGYFPPTNGNGRTTPNNNGRATPTTQGSVQFPSETVTDTPTPRRNRESFPPPAVPPKEHHPHQHSMSVHLTSLGSAGSGSLASTTGSNSLASTTSATTPTRRPPARSSSSSSSSPAVENSSKYSPVIQSTATYGAMQLPPMRFSLSDTDFADLLKGVGFDAGGARNRLSLIGLGRASLDGVVRPVMVDGKEKDKEQGGGGEDEDRPHGEDKSRLEESDKEKEMSLSSAEDRSQSRSEDKSQIRSEDRSHSRADDKPRNRRPSESSKLSRPSVDSVRPTTPAPRPSISSSTDATFVSVPDGGGASTTASVLDEDDFGQSTPIIRTTLAPPTASTTTTTTRERVDSTATDNVLKRLKEMSENAQERGSTSVKINLEFLEAITRAVVGNKEQYRDLKGKYDGMKRTSQQFIDGLSVAQSEYDKELAARREAEAEVTRLRVQLQGQAARLTALTADTRIKEVGEQQLTDANNAIRSLLRDVAKLKTERDMVVVEIDELGKKTFTSSGEGWESLEARLENLRKQYRKDLEGLKLQREGLFKEITELKEHRDIFLEETTALNARNEELAELNAQIQRQVEQQLAGRPPMSRMDSSSSTVPTQLSLGTVGSLKEFGVKNRPGMGATNGNGIPSASVSSMGTATSSTVSIPEDRDRERDSREDVKRSQEHTTTSSSGAKGGFKWLKGKPGQGSKSTAASANAQTDRPKGFKEHNFVQQSVLRFARCDQCGDKMWGMQMRCSHCNFACHQRCTYLVKSSCQSGSSPAEEPVVDISPLPPSMFGRDLVEQIRSDAKGDPGRMVPLIVDKCIRAVEASAMDYEGIYRKTGGTTQSKAIIQLFEKGDYGFDLEDTDAFNDISSITSVLKSYFRQLPVPLLTFTLHEQFVEAAGIRDTAAKHEALVSLVRQLPPEHYHTLRYLMLHLSRVKDCSDENLMSARNIGVVFGPTLMRSSDPAREFGDMAGKALTVEWLVDNAPTVFSDPAS</sequence>
<dbReference type="PROSITE" id="PS50081">
    <property type="entry name" value="ZF_DAG_PE_2"/>
    <property type="match status" value="1"/>
</dbReference>
<keyword evidence="1" id="KW-0343">GTPase activation</keyword>
<evidence type="ECO:0000256" key="2">
    <source>
        <dbReference type="ARBA" id="ARBA00022723"/>
    </source>
</evidence>
<dbReference type="Gene3D" id="2.10.110.10">
    <property type="entry name" value="Cysteine Rich Protein"/>
    <property type="match status" value="2"/>
</dbReference>
<evidence type="ECO:0000259" key="8">
    <source>
        <dbReference type="PROSITE" id="PS50081"/>
    </source>
</evidence>
<evidence type="ECO:0000256" key="1">
    <source>
        <dbReference type="ARBA" id="ARBA00022468"/>
    </source>
</evidence>
<accession>A0A8H2XNX7</accession>
<dbReference type="Pfam" id="PF00130">
    <property type="entry name" value="C1_1"/>
    <property type="match status" value="1"/>
</dbReference>
<dbReference type="Gene3D" id="1.10.555.10">
    <property type="entry name" value="Rho GTPase activation protein"/>
    <property type="match status" value="1"/>
</dbReference>
<dbReference type="Pfam" id="PF00620">
    <property type="entry name" value="RhoGAP"/>
    <property type="match status" value="1"/>
</dbReference>
<feature type="compositionally biased region" description="Low complexity" evidence="6">
    <location>
        <begin position="535"/>
        <end position="581"/>
    </location>
</feature>
<dbReference type="FunFam" id="1.10.555.10:FF:000043">
    <property type="entry name" value="Rho GTPase activator Rga"/>
    <property type="match status" value="1"/>
</dbReference>
<evidence type="ECO:0000256" key="4">
    <source>
        <dbReference type="PROSITE-ProRule" id="PRU00125"/>
    </source>
</evidence>
<dbReference type="PANTHER" id="PTHR23176">
    <property type="entry name" value="RHO/RAC/CDC GTPASE-ACTIVATING PROTEIN"/>
    <property type="match status" value="1"/>
</dbReference>
<feature type="region of interest" description="Disordered" evidence="6">
    <location>
        <begin position="1039"/>
        <end position="1168"/>
    </location>
</feature>
<proteinExistence type="predicted"/>
<dbReference type="GO" id="GO:0046872">
    <property type="term" value="F:metal ion binding"/>
    <property type="evidence" value="ECO:0007669"/>
    <property type="project" value="UniProtKB-KW"/>
</dbReference>
<dbReference type="SMART" id="SM00324">
    <property type="entry name" value="RhoGAP"/>
    <property type="match status" value="1"/>
</dbReference>
<feature type="compositionally biased region" description="Polar residues" evidence="6">
    <location>
        <begin position="491"/>
        <end position="507"/>
    </location>
</feature>
<keyword evidence="4" id="KW-0440">LIM domain</keyword>
<dbReference type="PROSITE" id="PS00478">
    <property type="entry name" value="LIM_DOMAIN_1"/>
    <property type="match status" value="2"/>
</dbReference>
<dbReference type="InterPro" id="IPR001781">
    <property type="entry name" value="Znf_LIM"/>
</dbReference>